<dbReference type="Pfam" id="PF03259">
    <property type="entry name" value="Robl_LC7"/>
    <property type="match status" value="1"/>
</dbReference>
<proteinExistence type="predicted"/>
<accession>A0ABW6R8L4</accession>
<name>A0ABW6R8L4_9ACTN</name>
<keyword evidence="3" id="KW-1185">Reference proteome</keyword>
<organism evidence="2 3">
    <name type="scientific">Streptomyces flavidovirens</name>
    <dbReference type="NCBI Taxonomy" id="67298"/>
    <lineage>
        <taxon>Bacteria</taxon>
        <taxon>Bacillati</taxon>
        <taxon>Actinomycetota</taxon>
        <taxon>Actinomycetes</taxon>
        <taxon>Kitasatosporales</taxon>
        <taxon>Streptomycetaceae</taxon>
        <taxon>Streptomyces</taxon>
    </lineage>
</organism>
<dbReference type="InterPro" id="IPR004942">
    <property type="entry name" value="Roadblock/LAMTOR2_dom"/>
</dbReference>
<sequence length="134" mass="14097">MKTNRKFEWMLGDILRVPAVRHALVISRDGLLMVSSPDLAVDDADRLSALCAGLQSLGHEAATQLAGAGCTTRQMLVEFDGGYLFLVAAGPGAALAVAANDEVDAGLVAREMQQLVARIGEHLTSPPRADTTTP</sequence>
<dbReference type="PANTHER" id="PTHR36222:SF1">
    <property type="entry name" value="SERINE PROTEASE INHIBITOR RV3364C"/>
    <property type="match status" value="1"/>
</dbReference>
<dbReference type="Gene3D" id="3.30.450.30">
    <property type="entry name" value="Dynein light chain 2a, cytoplasmic"/>
    <property type="match status" value="1"/>
</dbReference>
<dbReference type="SMART" id="SM00960">
    <property type="entry name" value="Robl_LC7"/>
    <property type="match status" value="1"/>
</dbReference>
<evidence type="ECO:0000259" key="1">
    <source>
        <dbReference type="SMART" id="SM00960"/>
    </source>
</evidence>
<dbReference type="EMBL" id="JBIAPK010000001">
    <property type="protein sequence ID" value="MFF3337831.1"/>
    <property type="molecule type" value="Genomic_DNA"/>
</dbReference>
<feature type="domain" description="Roadblock/LAMTOR2" evidence="1">
    <location>
        <begin position="7"/>
        <end position="99"/>
    </location>
</feature>
<dbReference type="RefSeq" id="WP_387893700.1">
    <property type="nucleotide sequence ID" value="NZ_JBIAPK010000001.1"/>
</dbReference>
<dbReference type="PANTHER" id="PTHR36222">
    <property type="entry name" value="SERINE PROTEASE INHIBITOR RV3364C"/>
    <property type="match status" value="1"/>
</dbReference>
<dbReference type="InterPro" id="IPR053141">
    <property type="entry name" value="Mycobact_SerProt_Inhib_Rv3364c"/>
</dbReference>
<dbReference type="SUPFAM" id="SSF103196">
    <property type="entry name" value="Roadblock/LC7 domain"/>
    <property type="match status" value="1"/>
</dbReference>
<protein>
    <submittedName>
        <fullName evidence="2">Roadblock/LC7 domain-containing protein</fullName>
    </submittedName>
</protein>
<gene>
    <name evidence="2" type="ORF">ACFYWW_03695</name>
</gene>
<reference evidence="2 3" key="1">
    <citation type="submission" date="2024-10" db="EMBL/GenBank/DDBJ databases">
        <title>The Natural Products Discovery Center: Release of the First 8490 Sequenced Strains for Exploring Actinobacteria Biosynthetic Diversity.</title>
        <authorList>
            <person name="Kalkreuter E."/>
            <person name="Kautsar S.A."/>
            <person name="Yang D."/>
            <person name="Bader C.D."/>
            <person name="Teijaro C.N."/>
            <person name="Fluegel L."/>
            <person name="Davis C.M."/>
            <person name="Simpson J.R."/>
            <person name="Lauterbach L."/>
            <person name="Steele A.D."/>
            <person name="Gui C."/>
            <person name="Meng S."/>
            <person name="Li G."/>
            <person name="Viehrig K."/>
            <person name="Ye F."/>
            <person name="Su P."/>
            <person name="Kiefer A.F."/>
            <person name="Nichols A."/>
            <person name="Cepeda A.J."/>
            <person name="Yan W."/>
            <person name="Fan B."/>
            <person name="Jiang Y."/>
            <person name="Adhikari A."/>
            <person name="Zheng C.-J."/>
            <person name="Schuster L."/>
            <person name="Cowan T.M."/>
            <person name="Smanski M.J."/>
            <person name="Chevrette M.G."/>
            <person name="De Carvalho L.P.S."/>
            <person name="Shen B."/>
        </authorList>
    </citation>
    <scope>NUCLEOTIDE SEQUENCE [LARGE SCALE GENOMIC DNA]</scope>
    <source>
        <strain evidence="2 3">NPDC003029</strain>
    </source>
</reference>
<evidence type="ECO:0000313" key="2">
    <source>
        <dbReference type="EMBL" id="MFF3337831.1"/>
    </source>
</evidence>
<evidence type="ECO:0000313" key="3">
    <source>
        <dbReference type="Proteomes" id="UP001601976"/>
    </source>
</evidence>
<comment type="caution">
    <text evidence="2">The sequence shown here is derived from an EMBL/GenBank/DDBJ whole genome shotgun (WGS) entry which is preliminary data.</text>
</comment>
<dbReference type="Proteomes" id="UP001601976">
    <property type="component" value="Unassembled WGS sequence"/>
</dbReference>